<dbReference type="STRING" id="1385513.N780_19025"/>
<dbReference type="AlphaFoldDB" id="A0A0A2VDI6"/>
<evidence type="ECO:0000256" key="6">
    <source>
        <dbReference type="NCBIfam" id="TIGR01928"/>
    </source>
</evidence>
<dbReference type="OrthoDB" id="9774531at2"/>
<dbReference type="GO" id="GO:0009234">
    <property type="term" value="P:menaquinone biosynthetic process"/>
    <property type="evidence" value="ECO:0007669"/>
    <property type="project" value="UniProtKB-UniRule"/>
</dbReference>
<dbReference type="CDD" id="cd03317">
    <property type="entry name" value="NAAAR"/>
    <property type="match status" value="1"/>
</dbReference>
<evidence type="ECO:0000313" key="9">
    <source>
        <dbReference type="Proteomes" id="UP000030153"/>
    </source>
</evidence>
<dbReference type="InterPro" id="IPR010197">
    <property type="entry name" value="OSBS/NAAAR"/>
</dbReference>
<dbReference type="GO" id="GO:0016854">
    <property type="term" value="F:racemase and epimerase activity"/>
    <property type="evidence" value="ECO:0007669"/>
    <property type="project" value="UniProtKB-ARBA"/>
</dbReference>
<evidence type="ECO:0000313" key="8">
    <source>
        <dbReference type="EMBL" id="KGP91720.1"/>
    </source>
</evidence>
<dbReference type="GO" id="GO:0043748">
    <property type="term" value="F:O-succinylbenzoate synthase activity"/>
    <property type="evidence" value="ECO:0007669"/>
    <property type="project" value="UniProtKB-EC"/>
</dbReference>
<dbReference type="PROSITE" id="PS00908">
    <property type="entry name" value="MR_MLE_1"/>
    <property type="match status" value="1"/>
</dbReference>
<dbReference type="SUPFAM" id="SSF54826">
    <property type="entry name" value="Enolase N-terminal domain-like"/>
    <property type="match status" value="1"/>
</dbReference>
<dbReference type="InterPro" id="IPR018110">
    <property type="entry name" value="Mandel_Rmase/mucon_lact_enz_CS"/>
</dbReference>
<dbReference type="Pfam" id="PF13378">
    <property type="entry name" value="MR_MLE_C"/>
    <property type="match status" value="1"/>
</dbReference>
<protein>
    <recommendedName>
        <fullName evidence="5 6">o-succinylbenzoate synthase</fullName>
        <ecNumber evidence="5 6">4.2.1.113</ecNumber>
    </recommendedName>
</protein>
<feature type="domain" description="Mandelate racemase/muconate lactonizing enzyme C-terminal" evidence="7">
    <location>
        <begin position="140"/>
        <end position="232"/>
    </location>
</feature>
<dbReference type="GO" id="GO:0046872">
    <property type="term" value="F:metal ion binding"/>
    <property type="evidence" value="ECO:0007669"/>
    <property type="project" value="UniProtKB-KW"/>
</dbReference>
<dbReference type="InterPro" id="IPR036849">
    <property type="entry name" value="Enolase-like_C_sf"/>
</dbReference>
<dbReference type="InterPro" id="IPR013342">
    <property type="entry name" value="Mandelate_racemase_C"/>
</dbReference>
<dbReference type="PANTHER" id="PTHR48073:SF5">
    <property type="entry name" value="O-SUCCINYLBENZOATE SYNTHASE"/>
    <property type="match status" value="1"/>
</dbReference>
<dbReference type="SFLD" id="SFLDG00180">
    <property type="entry name" value="muconate_cycloisomerase"/>
    <property type="match status" value="1"/>
</dbReference>
<dbReference type="GO" id="GO:0009063">
    <property type="term" value="P:amino acid catabolic process"/>
    <property type="evidence" value="ECO:0007669"/>
    <property type="project" value="InterPro"/>
</dbReference>
<keyword evidence="3" id="KW-0460">Magnesium</keyword>
<gene>
    <name evidence="8" type="ORF">N780_19025</name>
</gene>
<dbReference type="Pfam" id="PF02746">
    <property type="entry name" value="MR_MLE_N"/>
    <property type="match status" value="1"/>
</dbReference>
<keyword evidence="2" id="KW-0479">Metal-binding</keyword>
<dbReference type="SMART" id="SM00922">
    <property type="entry name" value="MR_MLE"/>
    <property type="match status" value="1"/>
</dbReference>
<dbReference type="PANTHER" id="PTHR48073">
    <property type="entry name" value="O-SUCCINYLBENZOATE SYNTHASE-RELATED"/>
    <property type="match status" value="1"/>
</dbReference>
<evidence type="ECO:0000256" key="3">
    <source>
        <dbReference type="ARBA" id="ARBA00022842"/>
    </source>
</evidence>
<sequence>MNLTSVKLHRYKMDLVTPFTTHAGTVEQREGILVEAIDSNGGAGWGEGVAFSTPFYTPETVDTSWIMMKDHFLPMIKGSVIHHPSDLPKIVEKEQGHQMTKAALEGALWDLYAKQQNQSLASLIGGVKSAIPVGVVVSLSENLHDLVPFYEKQGYKRIKVKVRKGYERADIEAVKRLSSDISIMFDGNGAYDEEDLENLASLDDLGLLMIEQPFKAGDFYLHRELQRRMDTPICLDESIGSYHDAYQAIQLGSCKTMNIKISRVGGLTEALRINDLCEASGVSVWCGGMLETGISRAHNIAFASLPTMTIPGDISASKRYWHEDVIIPEVELQGGQVEVPWHIAGIGFEVNRERVSRVTQETFTYPL</sequence>
<dbReference type="SFLD" id="SFLDS00001">
    <property type="entry name" value="Enolase"/>
    <property type="match status" value="1"/>
</dbReference>
<keyword evidence="4" id="KW-0456">Lyase</keyword>
<organism evidence="8 9">
    <name type="scientific">Pontibacillus chungwhensis BH030062</name>
    <dbReference type="NCBI Taxonomy" id="1385513"/>
    <lineage>
        <taxon>Bacteria</taxon>
        <taxon>Bacillati</taxon>
        <taxon>Bacillota</taxon>
        <taxon>Bacilli</taxon>
        <taxon>Bacillales</taxon>
        <taxon>Bacillaceae</taxon>
        <taxon>Pontibacillus</taxon>
    </lineage>
</organism>
<comment type="cofactor">
    <cofactor evidence="1">
        <name>a divalent metal cation</name>
        <dbReference type="ChEBI" id="CHEBI:60240"/>
    </cofactor>
</comment>
<dbReference type="UniPathway" id="UPA00079"/>
<dbReference type="eggNOG" id="COG4948">
    <property type="taxonomic scope" value="Bacteria"/>
</dbReference>
<name>A0A0A2VDI6_9BACI</name>
<dbReference type="Gene3D" id="3.30.390.10">
    <property type="entry name" value="Enolase-like, N-terminal domain"/>
    <property type="match status" value="1"/>
</dbReference>
<evidence type="ECO:0000256" key="4">
    <source>
        <dbReference type="ARBA" id="ARBA00023239"/>
    </source>
</evidence>
<reference evidence="8 9" key="1">
    <citation type="submission" date="2013-08" db="EMBL/GenBank/DDBJ databases">
        <title>Genome of Pontibacillus chungwhensis.</title>
        <authorList>
            <person name="Wang Q."/>
            <person name="Wang G."/>
        </authorList>
    </citation>
    <scope>NUCLEOTIDE SEQUENCE [LARGE SCALE GENOMIC DNA]</scope>
    <source>
        <strain evidence="8 9">BH030062</strain>
    </source>
</reference>
<evidence type="ECO:0000259" key="7">
    <source>
        <dbReference type="SMART" id="SM00922"/>
    </source>
</evidence>
<dbReference type="NCBIfam" id="TIGR01928">
    <property type="entry name" value="menC_lowGC_arch"/>
    <property type="match status" value="1"/>
</dbReference>
<proteinExistence type="predicted"/>
<dbReference type="Gene3D" id="3.20.20.120">
    <property type="entry name" value="Enolase-like C-terminal domain"/>
    <property type="match status" value="1"/>
</dbReference>
<dbReference type="SFLD" id="SFLDF00009">
    <property type="entry name" value="o-succinylbenzoate_synthase"/>
    <property type="match status" value="1"/>
</dbReference>
<evidence type="ECO:0000256" key="2">
    <source>
        <dbReference type="ARBA" id="ARBA00022723"/>
    </source>
</evidence>
<dbReference type="InterPro" id="IPR029065">
    <property type="entry name" value="Enolase_C-like"/>
</dbReference>
<dbReference type="EMBL" id="AVBG01000005">
    <property type="protein sequence ID" value="KGP91720.1"/>
    <property type="molecule type" value="Genomic_DNA"/>
</dbReference>
<dbReference type="RefSeq" id="WP_036782723.1">
    <property type="nucleotide sequence ID" value="NZ_AVBG01000005.1"/>
</dbReference>
<accession>A0A0A2VDI6</accession>
<evidence type="ECO:0000256" key="1">
    <source>
        <dbReference type="ARBA" id="ARBA00001968"/>
    </source>
</evidence>
<dbReference type="InterPro" id="IPR029017">
    <property type="entry name" value="Enolase-like_N"/>
</dbReference>
<dbReference type="SUPFAM" id="SSF51604">
    <property type="entry name" value="Enolase C-terminal domain-like"/>
    <property type="match status" value="1"/>
</dbReference>
<dbReference type="Proteomes" id="UP000030153">
    <property type="component" value="Unassembled WGS sequence"/>
</dbReference>
<comment type="caution">
    <text evidence="8">The sequence shown here is derived from an EMBL/GenBank/DDBJ whole genome shotgun (WGS) entry which is preliminary data.</text>
</comment>
<dbReference type="EC" id="4.2.1.113" evidence="5 6"/>
<dbReference type="InterPro" id="IPR013341">
    <property type="entry name" value="Mandelate_racemase_N_dom"/>
</dbReference>
<dbReference type="UniPathway" id="UPA01057">
    <property type="reaction ID" value="UER00165"/>
</dbReference>
<keyword evidence="9" id="KW-1185">Reference proteome</keyword>
<evidence type="ECO:0000256" key="5">
    <source>
        <dbReference type="ARBA" id="ARBA00029491"/>
    </source>
</evidence>